<comment type="caution">
    <text evidence="3">The sequence shown here is derived from an EMBL/GenBank/DDBJ whole genome shotgun (WGS) entry which is preliminary data.</text>
</comment>
<feature type="region of interest" description="Disordered" evidence="1">
    <location>
        <begin position="306"/>
        <end position="325"/>
    </location>
</feature>
<dbReference type="AlphaFoldDB" id="A0AAD8Y7Z7"/>
<sequence>MSTTLLQNTQSMIISGGGCIARSSYHSMHYRIAVLFSNPTIKSSFLRKQSSSTVATTTNNATQTIQRHGPGDKVITLDVGGKKFQTLRSTISQNKILHEHVLRAEANLEYAGDAVFIDRNPKHFEFILEYLRNRADGLVGSSDAATTTSSILRFGRNQSNTTTTTSLSSPPRAFKYTSTIQLPTDSKLLSEMYIESLHYQITEMQDLICSRQILTRIFNIFGSNNPFQLAGSAYANMKRLLILFGGVMTGTGGWVYAQAVAAQAKTNELLLMSSSGSGGTDVSDNAVEYWKSQSKKWNDAAKKWSGLLKNDKGDDGKDGPEHGKM</sequence>
<evidence type="ECO:0000313" key="4">
    <source>
        <dbReference type="Proteomes" id="UP001224775"/>
    </source>
</evidence>
<dbReference type="PANTHER" id="PTHR11145:SF19">
    <property type="entry name" value="BTB DOMAIN-CONTAINING PROTEIN-RELATED"/>
    <property type="match status" value="1"/>
</dbReference>
<evidence type="ECO:0000256" key="1">
    <source>
        <dbReference type="SAM" id="MobiDB-lite"/>
    </source>
</evidence>
<protein>
    <recommendedName>
        <fullName evidence="2">Potassium channel tetramerisation-type BTB domain-containing protein</fullName>
    </recommendedName>
</protein>
<dbReference type="EMBL" id="JATAAI010000015">
    <property type="protein sequence ID" value="KAK1740446.1"/>
    <property type="molecule type" value="Genomic_DNA"/>
</dbReference>
<dbReference type="PANTHER" id="PTHR11145">
    <property type="entry name" value="BTB/POZ DOMAIN-CONTAINING ADAPTER FOR CUL3-MEDIATED RHOA DEGRADATION PROTEIN FAMILY MEMBER"/>
    <property type="match status" value="1"/>
</dbReference>
<evidence type="ECO:0000259" key="2">
    <source>
        <dbReference type="Pfam" id="PF02214"/>
    </source>
</evidence>
<dbReference type="Pfam" id="PF02214">
    <property type="entry name" value="BTB_2"/>
    <property type="match status" value="1"/>
</dbReference>
<dbReference type="InterPro" id="IPR003131">
    <property type="entry name" value="T1-type_BTB"/>
</dbReference>
<dbReference type="SUPFAM" id="SSF54695">
    <property type="entry name" value="POZ domain"/>
    <property type="match status" value="1"/>
</dbReference>
<dbReference type="GO" id="GO:0051260">
    <property type="term" value="P:protein homooligomerization"/>
    <property type="evidence" value="ECO:0007669"/>
    <property type="project" value="InterPro"/>
</dbReference>
<feature type="compositionally biased region" description="Basic and acidic residues" evidence="1">
    <location>
        <begin position="309"/>
        <end position="325"/>
    </location>
</feature>
<organism evidence="3 4">
    <name type="scientific">Skeletonema marinoi</name>
    <dbReference type="NCBI Taxonomy" id="267567"/>
    <lineage>
        <taxon>Eukaryota</taxon>
        <taxon>Sar</taxon>
        <taxon>Stramenopiles</taxon>
        <taxon>Ochrophyta</taxon>
        <taxon>Bacillariophyta</taxon>
        <taxon>Coscinodiscophyceae</taxon>
        <taxon>Thalassiosirophycidae</taxon>
        <taxon>Thalassiosirales</taxon>
        <taxon>Skeletonemataceae</taxon>
        <taxon>Skeletonema</taxon>
        <taxon>Skeletonema marinoi-dohrnii complex</taxon>
    </lineage>
</organism>
<gene>
    <name evidence="3" type="ORF">QTG54_008541</name>
</gene>
<dbReference type="Gene3D" id="3.30.710.10">
    <property type="entry name" value="Potassium Channel Kv1.1, Chain A"/>
    <property type="match status" value="1"/>
</dbReference>
<dbReference type="Proteomes" id="UP001224775">
    <property type="component" value="Unassembled WGS sequence"/>
</dbReference>
<feature type="domain" description="Potassium channel tetramerisation-type BTB" evidence="2">
    <location>
        <begin position="75"/>
        <end position="134"/>
    </location>
</feature>
<name>A0AAD8Y7Z7_9STRA</name>
<reference evidence="3" key="1">
    <citation type="submission" date="2023-06" db="EMBL/GenBank/DDBJ databases">
        <title>Survivors Of The Sea: Transcriptome response of Skeletonema marinoi to long-term dormancy.</title>
        <authorList>
            <person name="Pinder M.I.M."/>
            <person name="Kourtchenko O."/>
            <person name="Robertson E.K."/>
            <person name="Larsson T."/>
            <person name="Maumus F."/>
            <person name="Osuna-Cruz C.M."/>
            <person name="Vancaester E."/>
            <person name="Stenow R."/>
            <person name="Vandepoele K."/>
            <person name="Ploug H."/>
            <person name="Bruchert V."/>
            <person name="Godhe A."/>
            <person name="Topel M."/>
        </authorList>
    </citation>
    <scope>NUCLEOTIDE SEQUENCE</scope>
    <source>
        <strain evidence="3">R05AC</strain>
    </source>
</reference>
<keyword evidence="4" id="KW-1185">Reference proteome</keyword>
<dbReference type="InterPro" id="IPR045068">
    <property type="entry name" value="BACURD1-3"/>
</dbReference>
<accession>A0AAD8Y7Z7</accession>
<dbReference type="InterPro" id="IPR011333">
    <property type="entry name" value="SKP1/BTB/POZ_sf"/>
</dbReference>
<proteinExistence type="predicted"/>
<evidence type="ECO:0000313" key="3">
    <source>
        <dbReference type="EMBL" id="KAK1740446.1"/>
    </source>
</evidence>